<dbReference type="Proteomes" id="UP000265515">
    <property type="component" value="Unassembled WGS sequence"/>
</dbReference>
<dbReference type="GO" id="GO:0005525">
    <property type="term" value="F:GTP binding"/>
    <property type="evidence" value="ECO:0007669"/>
    <property type="project" value="InterPro"/>
</dbReference>
<evidence type="ECO:0000313" key="2">
    <source>
        <dbReference type="EMBL" id="GBG77730.1"/>
    </source>
</evidence>
<dbReference type="InterPro" id="IPR019341">
    <property type="entry name" value="Alpha/Gamma-adaptin-bd_p34"/>
</dbReference>
<dbReference type="Gramene" id="GBG77730">
    <property type="protein sequence ID" value="GBG77730"/>
    <property type="gene ID" value="CBR_g24177"/>
</dbReference>
<dbReference type="AlphaFoldDB" id="A0A388L600"/>
<feature type="compositionally biased region" description="Pro residues" evidence="1">
    <location>
        <begin position="376"/>
        <end position="390"/>
    </location>
</feature>
<accession>A0A388L600</accession>
<dbReference type="OrthoDB" id="10261384at2759"/>
<dbReference type="Pfam" id="PF00071">
    <property type="entry name" value="Ras"/>
    <property type="match status" value="1"/>
</dbReference>
<feature type="compositionally biased region" description="Basic and acidic residues" evidence="1">
    <location>
        <begin position="634"/>
        <end position="657"/>
    </location>
</feature>
<sequence length="720" mass="75142">MGLEACSPEPDCDPMDAPASVDRVRGGAESANPRSRIVVVGAHGVGKRALVRRLIHFETDCGNAAWDHESNCHEWTIDTKYYSVDVDVAVARTDDGHVNKDGEAVLPWNCEALVMVFDLSKPATFASIQSWASTIDLRRFEILLCIGNKADQVHANDNETRGDDRSGSQSGTLNPPGPSTTSSSNEAAPPVEARLSAGSASSAMPLHSSSSMGISTATISSETPAEYGAPVYLDWCSSNCIEYVEACAVDEVFDKAIQIDGFGQGVGRIRNALSAHMWPGMRMKPLPGREEMEMAAAALSGLTTNDQQPQGERTWSDDDEHDDDWKYHPHELLSSARVPESWIQQEVHDDLASLDHGPSGTPAAPALAPSSTPCPSSVPVPSFAPAPSSAPGPSSGPGASIGPAPSFVPVPSFAPGPSSVPAPSFLPTSPMQGGGDSSAKRSSQVLSSGGANAHLPPSPSSLTMGAKDADRVGANLAYEGQSSSVYEEGISGQMEWETFSGEDSPQTTKKTSSEHLEISDLHQRASSESLAANTSHPELSLTYPRSPPSPPPPPPAAAAAAAAPADTPIAVASLPPPPSPPPCAPANTSTAAATPPPPPPPAAAASAAVAAREGGELRNESSRDAAPDVANGRGRREGRGRTRNGERNGVSDEHEGDGSSIDGFEQLLADMAMVRERGQGMPDRQRRELAATMAIRMVRMLASDDDDDGGGDDDDDDDVF</sequence>
<gene>
    <name evidence="2" type="ORF">CBR_g24177</name>
</gene>
<comment type="caution">
    <text evidence="2">The sequence shown here is derived from an EMBL/GenBank/DDBJ whole genome shotgun (WGS) entry which is preliminary data.</text>
</comment>
<feature type="region of interest" description="Disordered" evidence="1">
    <location>
        <begin position="301"/>
        <end position="323"/>
    </location>
</feature>
<feature type="compositionally biased region" description="Low complexity" evidence="1">
    <location>
        <begin position="199"/>
        <end position="212"/>
    </location>
</feature>
<feature type="compositionally biased region" description="Polar residues" evidence="1">
    <location>
        <begin position="526"/>
        <end position="537"/>
    </location>
</feature>
<dbReference type="InterPro" id="IPR001806">
    <property type="entry name" value="Small_GTPase"/>
</dbReference>
<feature type="compositionally biased region" description="Pro residues" evidence="1">
    <location>
        <begin position="574"/>
        <end position="584"/>
    </location>
</feature>
<feature type="region of interest" description="Disordered" evidence="1">
    <location>
        <begin position="416"/>
        <end position="468"/>
    </location>
</feature>
<feature type="compositionally biased region" description="Polar residues" evidence="1">
    <location>
        <begin position="301"/>
        <end position="313"/>
    </location>
</feature>
<feature type="region of interest" description="Disordered" evidence="1">
    <location>
        <begin position="154"/>
        <end position="212"/>
    </location>
</feature>
<dbReference type="EMBL" id="BFEA01000275">
    <property type="protein sequence ID" value="GBG77730.1"/>
    <property type="molecule type" value="Genomic_DNA"/>
</dbReference>
<name>A0A388L600_CHABU</name>
<feature type="compositionally biased region" description="Low complexity" evidence="1">
    <location>
        <begin position="357"/>
        <end position="375"/>
    </location>
</feature>
<dbReference type="Gene3D" id="3.40.50.300">
    <property type="entry name" value="P-loop containing nucleotide triphosphate hydrolases"/>
    <property type="match status" value="1"/>
</dbReference>
<dbReference type="InterPro" id="IPR027417">
    <property type="entry name" value="P-loop_NTPase"/>
</dbReference>
<feature type="compositionally biased region" description="Basic and acidic residues" evidence="1">
    <location>
        <begin position="511"/>
        <end position="525"/>
    </location>
</feature>
<evidence type="ECO:0000256" key="1">
    <source>
        <dbReference type="SAM" id="MobiDB-lite"/>
    </source>
</evidence>
<feature type="compositionally biased region" description="Basic and acidic residues" evidence="1">
    <location>
        <begin position="613"/>
        <end position="626"/>
    </location>
</feature>
<feature type="compositionally biased region" description="Low complexity" evidence="1">
    <location>
        <begin position="557"/>
        <end position="573"/>
    </location>
</feature>
<reference evidence="2 3" key="1">
    <citation type="journal article" date="2018" name="Cell">
        <title>The Chara Genome: Secondary Complexity and Implications for Plant Terrestrialization.</title>
        <authorList>
            <person name="Nishiyama T."/>
            <person name="Sakayama H."/>
            <person name="Vries J.D."/>
            <person name="Buschmann H."/>
            <person name="Saint-Marcoux D."/>
            <person name="Ullrich K.K."/>
            <person name="Haas F.B."/>
            <person name="Vanderstraeten L."/>
            <person name="Becker D."/>
            <person name="Lang D."/>
            <person name="Vosolsobe S."/>
            <person name="Rombauts S."/>
            <person name="Wilhelmsson P.K.I."/>
            <person name="Janitza P."/>
            <person name="Kern R."/>
            <person name="Heyl A."/>
            <person name="Rumpler F."/>
            <person name="Villalobos L.I.A.C."/>
            <person name="Clay J.M."/>
            <person name="Skokan R."/>
            <person name="Toyoda A."/>
            <person name="Suzuki Y."/>
            <person name="Kagoshima H."/>
            <person name="Schijlen E."/>
            <person name="Tajeshwar N."/>
            <person name="Catarino B."/>
            <person name="Hetherington A.J."/>
            <person name="Saltykova A."/>
            <person name="Bonnot C."/>
            <person name="Breuninger H."/>
            <person name="Symeonidi A."/>
            <person name="Radhakrishnan G.V."/>
            <person name="Van Nieuwerburgh F."/>
            <person name="Deforce D."/>
            <person name="Chang C."/>
            <person name="Karol K.G."/>
            <person name="Hedrich R."/>
            <person name="Ulvskov P."/>
            <person name="Glockner G."/>
            <person name="Delwiche C.F."/>
            <person name="Petrasek J."/>
            <person name="Van de Peer Y."/>
            <person name="Friml J."/>
            <person name="Beilby M."/>
            <person name="Dolan L."/>
            <person name="Kohara Y."/>
            <person name="Sugano S."/>
            <person name="Fujiyama A."/>
            <person name="Delaux P.-M."/>
            <person name="Quint M."/>
            <person name="TheiBen G."/>
            <person name="Hagemann M."/>
            <person name="Harholt J."/>
            <person name="Dunand C."/>
            <person name="Zachgo S."/>
            <person name="Langdale J."/>
            <person name="Maumus F."/>
            <person name="Straeten D.V.D."/>
            <person name="Gould S.B."/>
            <person name="Rensing S.A."/>
        </authorList>
    </citation>
    <scope>NUCLEOTIDE SEQUENCE [LARGE SCALE GENOMIC DNA]</scope>
    <source>
        <strain evidence="2 3">S276</strain>
    </source>
</reference>
<dbReference type="GO" id="GO:0003924">
    <property type="term" value="F:GTPase activity"/>
    <property type="evidence" value="ECO:0007669"/>
    <property type="project" value="InterPro"/>
</dbReference>
<dbReference type="SUPFAM" id="SSF52540">
    <property type="entry name" value="P-loop containing nucleoside triphosphate hydrolases"/>
    <property type="match status" value="1"/>
</dbReference>
<feature type="compositionally biased region" description="Low complexity" evidence="1">
    <location>
        <begin position="391"/>
        <end position="403"/>
    </location>
</feature>
<dbReference type="PANTHER" id="PTHR14659">
    <property type="entry name" value="ALPHA- AND GAMMA-ADAPTIN-BINDING PROTEIN P34"/>
    <property type="match status" value="1"/>
</dbReference>
<evidence type="ECO:0000313" key="3">
    <source>
        <dbReference type="Proteomes" id="UP000265515"/>
    </source>
</evidence>
<feature type="compositionally biased region" description="Low complexity" evidence="1">
    <location>
        <begin position="170"/>
        <end position="185"/>
    </location>
</feature>
<feature type="region of interest" description="Disordered" evidence="1">
    <location>
        <begin position="1"/>
        <end position="28"/>
    </location>
</feature>
<proteinExistence type="predicted"/>
<feature type="compositionally biased region" description="Acidic residues" evidence="1">
    <location>
        <begin position="703"/>
        <end position="720"/>
    </location>
</feature>
<feature type="compositionally biased region" description="Polar residues" evidence="1">
    <location>
        <begin position="440"/>
        <end position="450"/>
    </location>
</feature>
<feature type="compositionally biased region" description="Basic and acidic residues" evidence="1">
    <location>
        <begin position="154"/>
        <end position="166"/>
    </location>
</feature>
<dbReference type="PANTHER" id="PTHR14659:SF1">
    <property type="entry name" value="ALPHA- AND GAMMA-ADAPTIN-BINDING PROTEIN P34"/>
    <property type="match status" value="1"/>
</dbReference>
<feature type="compositionally biased region" description="Polar residues" evidence="1">
    <location>
        <begin position="501"/>
        <end position="510"/>
    </location>
</feature>
<feature type="region of interest" description="Disordered" evidence="1">
    <location>
        <begin position="352"/>
        <end position="403"/>
    </location>
</feature>
<dbReference type="STRING" id="69332.A0A388L600"/>
<protein>
    <submittedName>
        <fullName evidence="2">Uncharacterized protein</fullName>
    </submittedName>
</protein>
<feature type="region of interest" description="Disordered" evidence="1">
    <location>
        <begin position="488"/>
        <end position="665"/>
    </location>
</feature>
<feature type="region of interest" description="Disordered" evidence="1">
    <location>
        <begin position="701"/>
        <end position="720"/>
    </location>
</feature>
<organism evidence="2 3">
    <name type="scientific">Chara braunii</name>
    <name type="common">Braun's stonewort</name>
    <dbReference type="NCBI Taxonomy" id="69332"/>
    <lineage>
        <taxon>Eukaryota</taxon>
        <taxon>Viridiplantae</taxon>
        <taxon>Streptophyta</taxon>
        <taxon>Charophyceae</taxon>
        <taxon>Charales</taxon>
        <taxon>Characeae</taxon>
        <taxon>Chara</taxon>
    </lineage>
</organism>
<feature type="compositionally biased region" description="Pro residues" evidence="1">
    <location>
        <begin position="545"/>
        <end position="556"/>
    </location>
</feature>
<keyword evidence="3" id="KW-1185">Reference proteome</keyword>